<name>A0AAJ1SRV4_9MICC</name>
<gene>
    <name evidence="1" type="ORF">J2T23_001528</name>
</gene>
<protein>
    <submittedName>
        <fullName evidence="1">Uncharacterized protein</fullName>
    </submittedName>
</protein>
<dbReference type="AlphaFoldDB" id="A0AAJ1SRV4"/>
<evidence type="ECO:0000313" key="1">
    <source>
        <dbReference type="EMBL" id="MDQ0145636.1"/>
    </source>
</evidence>
<dbReference type="InterPro" id="IPR011042">
    <property type="entry name" value="6-blade_b-propeller_TolB-like"/>
</dbReference>
<sequence length="93" mass="10035">MDWFPHLSPDGSLASYVRFPAGTQGHPADLPVDVVLVATDDWATPLQTWPVSGGQGTLNVNSWSLASDRFACVAYPGREQPAAEPEARRHPGH</sequence>
<dbReference type="Proteomes" id="UP001239267">
    <property type="component" value="Unassembled WGS sequence"/>
</dbReference>
<comment type="caution">
    <text evidence="1">The sequence shown here is derived from an EMBL/GenBank/DDBJ whole genome shotgun (WGS) entry which is preliminary data.</text>
</comment>
<dbReference type="EMBL" id="JAUSTB010000004">
    <property type="protein sequence ID" value="MDQ0145636.1"/>
    <property type="molecule type" value="Genomic_DNA"/>
</dbReference>
<evidence type="ECO:0000313" key="2">
    <source>
        <dbReference type="Proteomes" id="UP001239267"/>
    </source>
</evidence>
<accession>A0AAJ1SRV4</accession>
<dbReference type="RefSeq" id="WP_307358607.1">
    <property type="nucleotide sequence ID" value="NZ_JAUSTB010000004.1"/>
</dbReference>
<proteinExistence type="predicted"/>
<dbReference type="Gene3D" id="2.120.10.30">
    <property type="entry name" value="TolB, C-terminal domain"/>
    <property type="match status" value="1"/>
</dbReference>
<organism evidence="1 2">
    <name type="scientific">Pseudarthrobacter niigatensis</name>
    <dbReference type="NCBI Taxonomy" id="369935"/>
    <lineage>
        <taxon>Bacteria</taxon>
        <taxon>Bacillati</taxon>
        <taxon>Actinomycetota</taxon>
        <taxon>Actinomycetes</taxon>
        <taxon>Micrococcales</taxon>
        <taxon>Micrococcaceae</taxon>
        <taxon>Pseudarthrobacter</taxon>
    </lineage>
</organism>
<reference evidence="1 2" key="1">
    <citation type="submission" date="2023-07" db="EMBL/GenBank/DDBJ databases">
        <title>Sorghum-associated microbial communities from plants grown in Nebraska, USA.</title>
        <authorList>
            <person name="Schachtman D."/>
        </authorList>
    </citation>
    <scope>NUCLEOTIDE SEQUENCE [LARGE SCALE GENOMIC DNA]</scope>
    <source>
        <strain evidence="1 2">DS1001</strain>
    </source>
</reference>
<keyword evidence="2" id="KW-1185">Reference proteome</keyword>